<feature type="domain" description="Myb/SANT-like" evidence="2">
    <location>
        <begin position="40"/>
        <end position="135"/>
    </location>
</feature>
<name>A0A9Q0GR90_9MAGN</name>
<dbReference type="InterPro" id="IPR045026">
    <property type="entry name" value="LIMYB"/>
</dbReference>
<protein>
    <recommendedName>
        <fullName evidence="2">Myb/SANT-like domain-containing protein</fullName>
    </recommendedName>
</protein>
<dbReference type="Proteomes" id="UP001141806">
    <property type="component" value="Unassembled WGS sequence"/>
</dbReference>
<dbReference type="OrthoDB" id="1910266at2759"/>
<dbReference type="EMBL" id="JAMYWD010000012">
    <property type="protein sequence ID" value="KAJ4952288.1"/>
    <property type="molecule type" value="Genomic_DNA"/>
</dbReference>
<evidence type="ECO:0000313" key="4">
    <source>
        <dbReference type="Proteomes" id="UP001141806"/>
    </source>
</evidence>
<feature type="region of interest" description="Disordered" evidence="1">
    <location>
        <begin position="1"/>
        <end position="31"/>
    </location>
</feature>
<dbReference type="Pfam" id="PF12776">
    <property type="entry name" value="Myb_DNA-bind_3"/>
    <property type="match status" value="1"/>
</dbReference>
<dbReference type="AlphaFoldDB" id="A0A9Q0GR90"/>
<dbReference type="InterPro" id="IPR024752">
    <property type="entry name" value="Myb/SANT-like_dom"/>
</dbReference>
<organism evidence="3 4">
    <name type="scientific">Protea cynaroides</name>
    <dbReference type="NCBI Taxonomy" id="273540"/>
    <lineage>
        <taxon>Eukaryota</taxon>
        <taxon>Viridiplantae</taxon>
        <taxon>Streptophyta</taxon>
        <taxon>Embryophyta</taxon>
        <taxon>Tracheophyta</taxon>
        <taxon>Spermatophyta</taxon>
        <taxon>Magnoliopsida</taxon>
        <taxon>Proteales</taxon>
        <taxon>Proteaceae</taxon>
        <taxon>Protea</taxon>
    </lineage>
</organism>
<accession>A0A9Q0GR90</accession>
<keyword evidence="4" id="KW-1185">Reference proteome</keyword>
<dbReference type="PANTHER" id="PTHR47584:SF17">
    <property type="entry name" value="MYB_SANT-LIKE DNA-BINDING DOMAIN PROTEIN"/>
    <property type="match status" value="1"/>
</dbReference>
<evidence type="ECO:0000259" key="2">
    <source>
        <dbReference type="Pfam" id="PF12776"/>
    </source>
</evidence>
<dbReference type="PANTHER" id="PTHR47584">
    <property type="match status" value="1"/>
</dbReference>
<evidence type="ECO:0000256" key="1">
    <source>
        <dbReference type="SAM" id="MobiDB-lite"/>
    </source>
</evidence>
<reference evidence="3" key="1">
    <citation type="journal article" date="2023" name="Plant J.">
        <title>The genome of the king protea, Protea cynaroides.</title>
        <authorList>
            <person name="Chang J."/>
            <person name="Duong T.A."/>
            <person name="Schoeman C."/>
            <person name="Ma X."/>
            <person name="Roodt D."/>
            <person name="Barker N."/>
            <person name="Li Z."/>
            <person name="Van de Peer Y."/>
            <person name="Mizrachi E."/>
        </authorList>
    </citation>
    <scope>NUCLEOTIDE SEQUENCE</scope>
    <source>
        <tissue evidence="3">Young leaves</tissue>
    </source>
</reference>
<sequence>MDTEEKSSDLSKGNEIVTNGNTSKKRKMDTGKGIVKESANWTDDNKEALIDTLLEQQRRGGRINTSYSKDAWDFILKQFNASRQTNYDMQAIKNCYRALRSAWITWQVLLAKASGWGWCDLTQKVNPPTKQHWKDFKAKHKQAVQFMKGPLKFEEKLNELFEGTGIEGKDAVYSNEDEKSTTQEKSTSELSKTKLIEYIAESQPKRGVANSTIMHTPDDDNEAVPKEIHCARKPKMLSTLGKRKPRKSTPAPLSETVTILPSLGEMAKIQVSPLFTTTTTSGSVSDTLKILDEMEEVSLGSDMYLDAMMLLEDPTKREFFLKMNHSVRFAWLQKALSLKGQGPSS</sequence>
<proteinExistence type="predicted"/>
<gene>
    <name evidence="3" type="ORF">NE237_029120</name>
</gene>
<evidence type="ECO:0000313" key="3">
    <source>
        <dbReference type="EMBL" id="KAJ4952288.1"/>
    </source>
</evidence>
<comment type="caution">
    <text evidence="3">The sequence shown here is derived from an EMBL/GenBank/DDBJ whole genome shotgun (WGS) entry which is preliminary data.</text>
</comment>